<comment type="subcellular location">
    <subcellularLocation>
        <location evidence="2">Nucleus</location>
    </subcellularLocation>
</comment>
<keyword evidence="7" id="KW-0539">Nucleus</keyword>
<evidence type="ECO:0000256" key="4">
    <source>
        <dbReference type="ARBA" id="ARBA00022722"/>
    </source>
</evidence>
<dbReference type="GO" id="GO:0004518">
    <property type="term" value="F:nuclease activity"/>
    <property type="evidence" value="ECO:0007669"/>
    <property type="project" value="UniProtKB-KW"/>
</dbReference>
<protein>
    <submittedName>
        <fullName evidence="11">Protein ALP1-like</fullName>
    </submittedName>
</protein>
<dbReference type="RefSeq" id="XP_052110288.1">
    <property type="nucleotide sequence ID" value="XM_052254328.1"/>
</dbReference>
<evidence type="ECO:0000256" key="6">
    <source>
        <dbReference type="ARBA" id="ARBA00022801"/>
    </source>
</evidence>
<feature type="domain" description="DUF8040" evidence="9">
    <location>
        <begin position="2"/>
        <end position="39"/>
    </location>
</feature>
<dbReference type="Proteomes" id="UP000515211">
    <property type="component" value="Chromosome 1"/>
</dbReference>
<dbReference type="InterPro" id="IPR045249">
    <property type="entry name" value="HARBI1-like"/>
</dbReference>
<reference evidence="10" key="1">
    <citation type="journal article" date="2016" name="Nat. Genet.">
        <title>The genome sequences of Arachis duranensis and Arachis ipaensis, the diploid ancestors of cultivated peanut.</title>
        <authorList>
            <person name="Bertioli D.J."/>
            <person name="Cannon S.B."/>
            <person name="Froenicke L."/>
            <person name="Huang G."/>
            <person name="Farmer A.D."/>
            <person name="Cannon E.K."/>
            <person name="Liu X."/>
            <person name="Gao D."/>
            <person name="Clevenger J."/>
            <person name="Dash S."/>
            <person name="Ren L."/>
            <person name="Moretzsohn M.C."/>
            <person name="Shirasawa K."/>
            <person name="Huang W."/>
            <person name="Vidigal B."/>
            <person name="Abernathy B."/>
            <person name="Chu Y."/>
            <person name="Niederhuth C.E."/>
            <person name="Umale P."/>
            <person name="Araujo A.C."/>
            <person name="Kozik A."/>
            <person name="Kim K.D."/>
            <person name="Burow M.D."/>
            <person name="Varshney R.K."/>
            <person name="Wang X."/>
            <person name="Zhang X."/>
            <person name="Barkley N."/>
            <person name="Guimaraes P.M."/>
            <person name="Isobe S."/>
            <person name="Guo B."/>
            <person name="Liao B."/>
            <person name="Stalker H.T."/>
            <person name="Schmitz R.J."/>
            <person name="Scheffler B.E."/>
            <person name="Leal-Bertioli S.C."/>
            <person name="Xun X."/>
            <person name="Jackson S.A."/>
            <person name="Michelmore R."/>
            <person name="Ozias-Akins P."/>
        </authorList>
    </citation>
    <scope>NUCLEOTIDE SEQUENCE [LARGE SCALE GENOMIC DNA]</scope>
    <source>
        <strain evidence="10">cv. V14167</strain>
    </source>
</reference>
<evidence type="ECO:0000313" key="10">
    <source>
        <dbReference type="Proteomes" id="UP000515211"/>
    </source>
</evidence>
<dbReference type="Pfam" id="PF26138">
    <property type="entry name" value="DUF8040"/>
    <property type="match status" value="1"/>
</dbReference>
<reference evidence="11" key="2">
    <citation type="submission" date="2025-08" db="UniProtKB">
        <authorList>
            <consortium name="RefSeq"/>
        </authorList>
    </citation>
    <scope>IDENTIFICATION</scope>
    <source>
        <tissue evidence="11">Whole plant</tissue>
    </source>
</reference>
<dbReference type="GO" id="GO:0005634">
    <property type="term" value="C:nucleus"/>
    <property type="evidence" value="ECO:0007669"/>
    <property type="project" value="UniProtKB-SubCell"/>
</dbReference>
<evidence type="ECO:0000256" key="2">
    <source>
        <dbReference type="ARBA" id="ARBA00004123"/>
    </source>
</evidence>
<organism evidence="10 11">
    <name type="scientific">Arachis duranensis</name>
    <name type="common">Wild peanut</name>
    <dbReference type="NCBI Taxonomy" id="130453"/>
    <lineage>
        <taxon>Eukaryota</taxon>
        <taxon>Viridiplantae</taxon>
        <taxon>Streptophyta</taxon>
        <taxon>Embryophyta</taxon>
        <taxon>Tracheophyta</taxon>
        <taxon>Spermatophyta</taxon>
        <taxon>Magnoliopsida</taxon>
        <taxon>eudicotyledons</taxon>
        <taxon>Gunneridae</taxon>
        <taxon>Pentapetalae</taxon>
        <taxon>rosids</taxon>
        <taxon>fabids</taxon>
        <taxon>Fabales</taxon>
        <taxon>Fabaceae</taxon>
        <taxon>Papilionoideae</taxon>
        <taxon>50 kb inversion clade</taxon>
        <taxon>dalbergioids sensu lato</taxon>
        <taxon>Dalbergieae</taxon>
        <taxon>Pterocarpus clade</taxon>
        <taxon>Arachis</taxon>
    </lineage>
</organism>
<keyword evidence="4" id="KW-0540">Nuclease</keyword>
<comment type="cofactor">
    <cofactor evidence="1">
        <name>a divalent metal cation</name>
        <dbReference type="ChEBI" id="CHEBI:60240"/>
    </cofactor>
</comment>
<dbReference type="PANTHER" id="PTHR22930:SF293">
    <property type="entry name" value="PROTEIN ALP1-LIKE"/>
    <property type="match status" value="1"/>
</dbReference>
<name>A0A9C6TJS4_ARADU</name>
<comment type="similarity">
    <text evidence="3">Belongs to the HARBI1 family.</text>
</comment>
<evidence type="ECO:0000313" key="11">
    <source>
        <dbReference type="RefSeq" id="XP_052110288.1"/>
    </source>
</evidence>
<sequence length="247" mass="28056">MVAIFLHIIAHDVKIRVIKRQFVSSEETISRWFNDVLLANLRCHNLLLKKPQPLSQDRMDERWKWFKNFLGALDGTHIKVNVLEADKPRYQNRKGDITTNVLGVVAPDMQFIYVLAGWEGSAADSRVLQDALFRNEFSVFQGHYYLRDAGYMNCEGFLAPYRGQKYHKPRTSPLKIETTRNPPPAVERCKSYLALPQISIISCSAFRFKFSISLSTSVSFAMDGTLLLASLSIAKSPLEKSDGCGSY</sequence>
<dbReference type="KEGG" id="adu:107490727"/>
<proteinExistence type="inferred from homology"/>
<evidence type="ECO:0000256" key="1">
    <source>
        <dbReference type="ARBA" id="ARBA00001968"/>
    </source>
</evidence>
<gene>
    <name evidence="11" type="primary">LOC107490727</name>
</gene>
<dbReference type="GO" id="GO:0016787">
    <property type="term" value="F:hydrolase activity"/>
    <property type="evidence" value="ECO:0007669"/>
    <property type="project" value="UniProtKB-KW"/>
</dbReference>
<keyword evidence="6" id="KW-0378">Hydrolase</keyword>
<dbReference type="InterPro" id="IPR027806">
    <property type="entry name" value="HARBI1_dom"/>
</dbReference>
<dbReference type="Pfam" id="PF13359">
    <property type="entry name" value="DDE_Tnp_4"/>
    <property type="match status" value="1"/>
</dbReference>
<evidence type="ECO:0000259" key="9">
    <source>
        <dbReference type="Pfam" id="PF26138"/>
    </source>
</evidence>
<dbReference type="AlphaFoldDB" id="A0A9C6TJS4"/>
<evidence type="ECO:0000259" key="8">
    <source>
        <dbReference type="Pfam" id="PF13359"/>
    </source>
</evidence>
<dbReference type="PANTHER" id="PTHR22930">
    <property type="match status" value="1"/>
</dbReference>
<evidence type="ECO:0000256" key="3">
    <source>
        <dbReference type="ARBA" id="ARBA00006958"/>
    </source>
</evidence>
<evidence type="ECO:0000256" key="5">
    <source>
        <dbReference type="ARBA" id="ARBA00022723"/>
    </source>
</evidence>
<dbReference type="GO" id="GO:0046872">
    <property type="term" value="F:metal ion binding"/>
    <property type="evidence" value="ECO:0007669"/>
    <property type="project" value="UniProtKB-KW"/>
</dbReference>
<feature type="domain" description="DDE Tnp4" evidence="8">
    <location>
        <begin position="73"/>
        <end position="175"/>
    </location>
</feature>
<accession>A0A9C6TJS4</accession>
<dbReference type="GeneID" id="107490727"/>
<keyword evidence="5" id="KW-0479">Metal-binding</keyword>
<dbReference type="InterPro" id="IPR058353">
    <property type="entry name" value="DUF8040"/>
</dbReference>
<evidence type="ECO:0000256" key="7">
    <source>
        <dbReference type="ARBA" id="ARBA00023242"/>
    </source>
</evidence>
<keyword evidence="10" id="KW-1185">Reference proteome</keyword>